<name>A0A8H4L7E4_9HYPO</name>
<sequence length="427" mass="48096">MALRPRVVVGVALMMVFGLWATLHPTGNELVHSALLSSVHHGISGDKTSGRHPVSYDKNSPPSVGCEDVVSSLQQQVIEAFSRELKGIRYANIFGYLGQTENKGDAVIWVAQETLLATLGITTMSVCRYTDKYCDLDKFRKDLEDHKPYSAIIMAGGGNFNDFFMDDHPARLKMAEEFGEYPIRAFPQSINMTKPDMIRRTEEAFGGARNVQLAARDQPSYDWLKKTFGDNATNVMPNKVRHVLTPDIAFMLGNRPDIRLNTNKTHQIYILARDDKEVAEGDSSEIPVGEGYFDFGSAAGNVSYLKNDWRKFVTPEINGGDVRGWDGKKYHVDKEWHPTQRNAAKSRMGFEMLAQAEFVITDRLHGHIMCTLMGIPHVLMDSKLKKNLFLHDTWTKDCDCVRIAGNFAEAKQFAEMYFAKKAMAKLR</sequence>
<dbReference type="OrthoDB" id="414175at2759"/>
<keyword evidence="1" id="KW-0732">Signal</keyword>
<dbReference type="Pfam" id="PF04230">
    <property type="entry name" value="PS_pyruv_trans"/>
    <property type="match status" value="1"/>
</dbReference>
<accession>A0A8H4L7E4</accession>
<feature type="domain" description="Polysaccharide pyruvyl transferase" evidence="2">
    <location>
        <begin position="102"/>
        <end position="381"/>
    </location>
</feature>
<dbReference type="Proteomes" id="UP000554235">
    <property type="component" value="Unassembled WGS sequence"/>
</dbReference>
<protein>
    <recommendedName>
        <fullName evidence="2">Polysaccharide pyruvyl transferase domain-containing protein</fullName>
    </recommendedName>
</protein>
<gene>
    <name evidence="3" type="ORF">FALBO_9522</name>
</gene>
<evidence type="ECO:0000259" key="2">
    <source>
        <dbReference type="Pfam" id="PF04230"/>
    </source>
</evidence>
<dbReference type="EMBL" id="JAADYS010001328">
    <property type="protein sequence ID" value="KAF4463656.1"/>
    <property type="molecule type" value="Genomic_DNA"/>
</dbReference>
<evidence type="ECO:0000313" key="4">
    <source>
        <dbReference type="Proteomes" id="UP000554235"/>
    </source>
</evidence>
<comment type="caution">
    <text evidence="3">The sequence shown here is derived from an EMBL/GenBank/DDBJ whole genome shotgun (WGS) entry which is preliminary data.</text>
</comment>
<feature type="chain" id="PRO_5034454977" description="Polysaccharide pyruvyl transferase domain-containing protein" evidence="1">
    <location>
        <begin position="22"/>
        <end position="427"/>
    </location>
</feature>
<feature type="signal peptide" evidence="1">
    <location>
        <begin position="1"/>
        <end position="21"/>
    </location>
</feature>
<dbReference type="InterPro" id="IPR007345">
    <property type="entry name" value="Polysacch_pyruvyl_Trfase"/>
</dbReference>
<dbReference type="AlphaFoldDB" id="A0A8H4L7E4"/>
<evidence type="ECO:0000256" key="1">
    <source>
        <dbReference type="SAM" id="SignalP"/>
    </source>
</evidence>
<keyword evidence="4" id="KW-1185">Reference proteome</keyword>
<reference evidence="3 4" key="1">
    <citation type="submission" date="2020-01" db="EMBL/GenBank/DDBJ databases">
        <title>Identification and distribution of gene clusters putatively required for synthesis of sphingolipid metabolism inhibitors in phylogenetically diverse species of the filamentous fungus Fusarium.</title>
        <authorList>
            <person name="Kim H.-S."/>
            <person name="Busman M."/>
            <person name="Brown D.W."/>
            <person name="Divon H."/>
            <person name="Uhlig S."/>
            <person name="Proctor R.H."/>
        </authorList>
    </citation>
    <scope>NUCLEOTIDE SEQUENCE [LARGE SCALE GENOMIC DNA]</scope>
    <source>
        <strain evidence="3 4">NRRL 20459</strain>
    </source>
</reference>
<proteinExistence type="predicted"/>
<evidence type="ECO:0000313" key="3">
    <source>
        <dbReference type="EMBL" id="KAF4463656.1"/>
    </source>
</evidence>
<organism evidence="3 4">
    <name type="scientific">Fusarium albosuccineum</name>
    <dbReference type="NCBI Taxonomy" id="1237068"/>
    <lineage>
        <taxon>Eukaryota</taxon>
        <taxon>Fungi</taxon>
        <taxon>Dikarya</taxon>
        <taxon>Ascomycota</taxon>
        <taxon>Pezizomycotina</taxon>
        <taxon>Sordariomycetes</taxon>
        <taxon>Hypocreomycetidae</taxon>
        <taxon>Hypocreales</taxon>
        <taxon>Nectriaceae</taxon>
        <taxon>Fusarium</taxon>
        <taxon>Fusarium decemcellulare species complex</taxon>
    </lineage>
</organism>